<evidence type="ECO:0000313" key="6">
    <source>
        <dbReference type="EMBL" id="MDQ0468630.1"/>
    </source>
</evidence>
<name>A0ABU0J4R9_9HYPH</name>
<dbReference type="Pfam" id="PF00171">
    <property type="entry name" value="Aldedh"/>
    <property type="match status" value="1"/>
</dbReference>
<sequence length="516" mass="53865">MRSGIEGKVMAERSYLQFIGGRPVEGGGGGSIERRSPSDGRLVARYADGTAGDVDLAVAAARTAFEEGPWPRLSGLERAAILNRLADLIRDNRDRLTRIEVEEVGKPIRFARGDIDGAVALTRYAASLAMQMAGTVHTNLGAGKTALITREPVGVAALVTPWNFPALILAQKVPFALAAGCTVVLKPSEFTSGSAFEIAALAVEAGIPAGAFNVVSGYGATVGDHLTAHPGIDFVSFTGSTRTGRRVVANTSTNLVKSSVELGGKSANIVFADADLDAAVDGALTGVFFNNGECCISGSRLFVHARVADGFIARIVERSKALRVGDPFDEATDIGALIDEGHLAKVTAMIAAGVDEGAALILGGRAPAGAPGHFCEPTIFDRVEPGMTIFREEIFGPVLSITRFDTVEEAVRLANDTAYGLANYVWSKDIETVLTVAARLKSGWVQANTAIDGAPQLPLTGVRGSGFGYEMGEAGFQEFTQLKTLLIRTGPRTPVFPAGAWPGPPSPADGRAASAI</sequence>
<comment type="caution">
    <text evidence="6">The sequence shown here is derived from an EMBL/GenBank/DDBJ whole genome shotgun (WGS) entry which is preliminary data.</text>
</comment>
<dbReference type="EMBL" id="JAUSVX010000002">
    <property type="protein sequence ID" value="MDQ0468630.1"/>
    <property type="molecule type" value="Genomic_DNA"/>
</dbReference>
<keyword evidence="1 3" id="KW-0560">Oxidoreductase</keyword>
<dbReference type="SUPFAM" id="SSF53720">
    <property type="entry name" value="ALDH-like"/>
    <property type="match status" value="1"/>
</dbReference>
<keyword evidence="7" id="KW-1185">Reference proteome</keyword>
<evidence type="ECO:0000256" key="3">
    <source>
        <dbReference type="RuleBase" id="RU003345"/>
    </source>
</evidence>
<comment type="similarity">
    <text evidence="3">Belongs to the aldehyde dehydrogenase family.</text>
</comment>
<protein>
    <submittedName>
        <fullName evidence="6">Acyl-CoA reductase-like NAD-dependent aldehyde dehydrogenase</fullName>
    </submittedName>
</protein>
<evidence type="ECO:0000256" key="4">
    <source>
        <dbReference type="SAM" id="MobiDB-lite"/>
    </source>
</evidence>
<dbReference type="RefSeq" id="WP_307270108.1">
    <property type="nucleotide sequence ID" value="NZ_JAUSVX010000002.1"/>
</dbReference>
<dbReference type="PANTHER" id="PTHR11699">
    <property type="entry name" value="ALDEHYDE DEHYDROGENASE-RELATED"/>
    <property type="match status" value="1"/>
</dbReference>
<evidence type="ECO:0000313" key="7">
    <source>
        <dbReference type="Proteomes" id="UP001242480"/>
    </source>
</evidence>
<feature type="active site" evidence="2">
    <location>
        <position position="261"/>
    </location>
</feature>
<dbReference type="InterPro" id="IPR016161">
    <property type="entry name" value="Ald_DH/histidinol_DH"/>
</dbReference>
<evidence type="ECO:0000256" key="2">
    <source>
        <dbReference type="PROSITE-ProRule" id="PRU10007"/>
    </source>
</evidence>
<gene>
    <name evidence="6" type="ORF">QO011_001630</name>
</gene>
<organism evidence="6 7">
    <name type="scientific">Labrys wisconsinensis</name>
    <dbReference type="NCBI Taxonomy" id="425677"/>
    <lineage>
        <taxon>Bacteria</taxon>
        <taxon>Pseudomonadati</taxon>
        <taxon>Pseudomonadota</taxon>
        <taxon>Alphaproteobacteria</taxon>
        <taxon>Hyphomicrobiales</taxon>
        <taxon>Xanthobacteraceae</taxon>
        <taxon>Labrys</taxon>
    </lineage>
</organism>
<accession>A0ABU0J4R9</accession>
<evidence type="ECO:0000256" key="1">
    <source>
        <dbReference type="ARBA" id="ARBA00023002"/>
    </source>
</evidence>
<dbReference type="InterPro" id="IPR015590">
    <property type="entry name" value="Aldehyde_DH_dom"/>
</dbReference>
<evidence type="ECO:0000259" key="5">
    <source>
        <dbReference type="Pfam" id="PF00171"/>
    </source>
</evidence>
<dbReference type="InterPro" id="IPR016163">
    <property type="entry name" value="Ald_DH_C"/>
</dbReference>
<feature type="region of interest" description="Disordered" evidence="4">
    <location>
        <begin position="496"/>
        <end position="516"/>
    </location>
</feature>
<dbReference type="PROSITE" id="PS00687">
    <property type="entry name" value="ALDEHYDE_DEHYDR_GLU"/>
    <property type="match status" value="1"/>
</dbReference>
<dbReference type="InterPro" id="IPR029510">
    <property type="entry name" value="Ald_DH_CS_GLU"/>
</dbReference>
<dbReference type="InterPro" id="IPR016162">
    <property type="entry name" value="Ald_DH_N"/>
</dbReference>
<proteinExistence type="inferred from homology"/>
<dbReference type="Gene3D" id="3.40.605.10">
    <property type="entry name" value="Aldehyde Dehydrogenase, Chain A, domain 1"/>
    <property type="match status" value="1"/>
</dbReference>
<feature type="domain" description="Aldehyde dehydrogenase" evidence="5">
    <location>
        <begin position="30"/>
        <end position="484"/>
    </location>
</feature>
<dbReference type="Gene3D" id="3.40.309.10">
    <property type="entry name" value="Aldehyde Dehydrogenase, Chain A, domain 2"/>
    <property type="match status" value="1"/>
</dbReference>
<dbReference type="Proteomes" id="UP001242480">
    <property type="component" value="Unassembled WGS sequence"/>
</dbReference>
<reference evidence="6 7" key="1">
    <citation type="submission" date="2023-07" db="EMBL/GenBank/DDBJ databases">
        <title>Genomic Encyclopedia of Type Strains, Phase IV (KMG-IV): sequencing the most valuable type-strain genomes for metagenomic binning, comparative biology and taxonomic classification.</title>
        <authorList>
            <person name="Goeker M."/>
        </authorList>
    </citation>
    <scope>NUCLEOTIDE SEQUENCE [LARGE SCALE GENOMIC DNA]</scope>
    <source>
        <strain evidence="6 7">DSM 19619</strain>
    </source>
</reference>